<dbReference type="Pfam" id="PF22780">
    <property type="entry name" value="HI0933_like_1st"/>
    <property type="match status" value="1"/>
</dbReference>
<dbReference type="SUPFAM" id="SSF160996">
    <property type="entry name" value="HI0933 insert domain-like"/>
    <property type="match status" value="1"/>
</dbReference>
<accession>A0A1Y4L9M0</accession>
<dbReference type="Pfam" id="PF03486">
    <property type="entry name" value="HI0933_like"/>
    <property type="match status" value="1"/>
</dbReference>
<dbReference type="InterPro" id="IPR055178">
    <property type="entry name" value="RsdA/BaiN/AoA(So)-like_dom"/>
</dbReference>
<keyword evidence="3" id="KW-0274">FAD</keyword>
<feature type="domain" description="RsdA/BaiN/AoA(So)-like Rossmann fold-like" evidence="5">
    <location>
        <begin position="2"/>
        <end position="404"/>
    </location>
</feature>
<dbReference type="InterPro" id="IPR036188">
    <property type="entry name" value="FAD/NAD-bd_sf"/>
</dbReference>
<feature type="domain" description="RsdA/BaiN/AoA(So)-like insert" evidence="6">
    <location>
        <begin position="190"/>
        <end position="351"/>
    </location>
</feature>
<gene>
    <name evidence="7" type="ORF">B5F17_10195</name>
</gene>
<comment type="caution">
    <text evidence="7">The sequence shown here is derived from an EMBL/GenBank/DDBJ whole genome shotgun (WGS) entry which is preliminary data.</text>
</comment>
<dbReference type="Proteomes" id="UP000195897">
    <property type="component" value="Unassembled WGS sequence"/>
</dbReference>
<evidence type="ECO:0000256" key="1">
    <source>
        <dbReference type="ARBA" id="ARBA00001974"/>
    </source>
</evidence>
<evidence type="ECO:0000259" key="6">
    <source>
        <dbReference type="Pfam" id="PF22780"/>
    </source>
</evidence>
<dbReference type="PRINTS" id="PR00411">
    <property type="entry name" value="PNDRDTASEI"/>
</dbReference>
<dbReference type="InterPro" id="IPR023166">
    <property type="entry name" value="BaiN-like_dom_sf"/>
</dbReference>
<name>A0A1Y4L9M0_9FIRM</name>
<evidence type="ECO:0000256" key="4">
    <source>
        <dbReference type="SAM" id="SignalP"/>
    </source>
</evidence>
<dbReference type="PRINTS" id="PR00368">
    <property type="entry name" value="FADPNR"/>
</dbReference>
<feature type="chain" id="PRO_5039339609" evidence="4">
    <location>
        <begin position="21"/>
        <end position="412"/>
    </location>
</feature>
<sequence length="412" mass="44129">MTIAVIGAGAAGLMAAGAAAEAGAHVLLFDKNAKVGRKIMITGKGRCNVTNNCDVQTVLANVPVNPRFLYSALGGCSPADVMDFFENEGVPLKTERGNRVFPVSDKALDIVDALFFYVKRLGVKFEFEHTVDKILTGEDGAVCGVQADGKTYEADRVIVATGGASYPATGSTGDGYTFAKALGHTVVSPRPSLVPLVARGDVCQKLMGLSLKNVQVTVYEGQKAVYEDFGEMLFTHFGVSGPLILSASAHMRHFGSKEYRIDIDLKPALDEKTLDKRLLSDFEKHKNSDFINALGELLPRKLIPVVVERSGIDPRVKVHSVTKAQRQALVRLLKAFPVEITGARPIAEAIVTTGGVSVRDVNPKTMASKRTPGLYFAGEVLDVDAYTGGFNLQIAWATGRLAGKSAAEEEQK</sequence>
<evidence type="ECO:0000313" key="8">
    <source>
        <dbReference type="Proteomes" id="UP000195897"/>
    </source>
</evidence>
<dbReference type="PANTHER" id="PTHR42887">
    <property type="entry name" value="OS12G0638800 PROTEIN"/>
    <property type="match status" value="1"/>
</dbReference>
<organism evidence="7 8">
    <name type="scientific">Butyricicoccus pullicaecorum</name>
    <dbReference type="NCBI Taxonomy" id="501571"/>
    <lineage>
        <taxon>Bacteria</taxon>
        <taxon>Bacillati</taxon>
        <taxon>Bacillota</taxon>
        <taxon>Clostridia</taxon>
        <taxon>Eubacteriales</taxon>
        <taxon>Butyricicoccaceae</taxon>
        <taxon>Butyricicoccus</taxon>
    </lineage>
</organism>
<proteinExistence type="predicted"/>
<dbReference type="EMBL" id="NFKK01000012">
    <property type="protein sequence ID" value="OUP52179.1"/>
    <property type="molecule type" value="Genomic_DNA"/>
</dbReference>
<dbReference type="Gene3D" id="3.50.50.60">
    <property type="entry name" value="FAD/NAD(P)-binding domain"/>
    <property type="match status" value="1"/>
</dbReference>
<dbReference type="InterPro" id="IPR004792">
    <property type="entry name" value="BaiN-like"/>
</dbReference>
<dbReference type="Gene3D" id="2.40.30.10">
    <property type="entry name" value="Translation factors"/>
    <property type="match status" value="1"/>
</dbReference>
<feature type="signal peptide" evidence="4">
    <location>
        <begin position="1"/>
        <end position="20"/>
    </location>
</feature>
<evidence type="ECO:0000313" key="7">
    <source>
        <dbReference type="EMBL" id="OUP52179.1"/>
    </source>
</evidence>
<evidence type="ECO:0000256" key="2">
    <source>
        <dbReference type="ARBA" id="ARBA00022630"/>
    </source>
</evidence>
<protein>
    <submittedName>
        <fullName evidence="7">Aminoacetone oxidase family FAD-binding enzyme</fullName>
    </submittedName>
</protein>
<keyword evidence="2" id="KW-0285">Flavoprotein</keyword>
<comment type="cofactor">
    <cofactor evidence="1">
        <name>FAD</name>
        <dbReference type="ChEBI" id="CHEBI:57692"/>
    </cofactor>
</comment>
<dbReference type="InterPro" id="IPR057661">
    <property type="entry name" value="RsdA/BaiN/AoA(So)_Rossmann"/>
</dbReference>
<keyword evidence="4" id="KW-0732">Signal</keyword>
<dbReference type="Gene3D" id="1.10.8.260">
    <property type="entry name" value="HI0933 insert domain-like"/>
    <property type="match status" value="1"/>
</dbReference>
<dbReference type="NCBIfam" id="TIGR00275">
    <property type="entry name" value="aminoacetone oxidase family FAD-binding enzyme"/>
    <property type="match status" value="1"/>
</dbReference>
<dbReference type="PANTHER" id="PTHR42887:SF2">
    <property type="entry name" value="OS12G0638800 PROTEIN"/>
    <property type="match status" value="1"/>
</dbReference>
<dbReference type="RefSeq" id="WP_087373575.1">
    <property type="nucleotide sequence ID" value="NZ_NFKK01000012.1"/>
</dbReference>
<evidence type="ECO:0000256" key="3">
    <source>
        <dbReference type="ARBA" id="ARBA00022827"/>
    </source>
</evidence>
<reference evidence="8" key="1">
    <citation type="submission" date="2017-04" db="EMBL/GenBank/DDBJ databases">
        <title>Function of individual gut microbiota members based on whole genome sequencing of pure cultures obtained from chicken caecum.</title>
        <authorList>
            <person name="Medvecky M."/>
            <person name="Cejkova D."/>
            <person name="Polansky O."/>
            <person name="Karasova D."/>
            <person name="Kubasova T."/>
            <person name="Cizek A."/>
            <person name="Rychlik I."/>
        </authorList>
    </citation>
    <scope>NUCLEOTIDE SEQUENCE [LARGE SCALE GENOMIC DNA]</scope>
    <source>
        <strain evidence="8">An180</strain>
    </source>
</reference>
<evidence type="ECO:0000259" key="5">
    <source>
        <dbReference type="Pfam" id="PF03486"/>
    </source>
</evidence>
<dbReference type="SUPFAM" id="SSF51905">
    <property type="entry name" value="FAD/NAD(P)-binding domain"/>
    <property type="match status" value="1"/>
</dbReference>
<dbReference type="AlphaFoldDB" id="A0A1Y4L9M0"/>